<evidence type="ECO:0000256" key="5">
    <source>
        <dbReference type="RuleBase" id="RU361238"/>
    </source>
</evidence>
<dbReference type="Pfam" id="PF07519">
    <property type="entry name" value="Tannase"/>
    <property type="match status" value="1"/>
</dbReference>
<comment type="caution">
    <text evidence="6">The sequence shown here is derived from an EMBL/GenBank/DDBJ whole genome shotgun (WGS) entry which is preliminary data.</text>
</comment>
<evidence type="ECO:0000256" key="1">
    <source>
        <dbReference type="ARBA" id="ARBA00022487"/>
    </source>
</evidence>
<sequence>MGHCACGPGAPRFGQFWPGSNAMNESSHNILLAFVDWVENKVAPDTIVGTSEEGAETRIHCRYPMQSVWDGGKFGCMPGGT</sequence>
<evidence type="ECO:0000313" key="6">
    <source>
        <dbReference type="EMBL" id="KAJ7727777.1"/>
    </source>
</evidence>
<proteinExistence type="inferred from homology"/>
<keyword evidence="3 5" id="KW-0378">Hydrolase</keyword>
<keyword evidence="1" id="KW-0719">Serine esterase</keyword>
<organism evidence="6 7">
    <name type="scientific">Mycena metata</name>
    <dbReference type="NCBI Taxonomy" id="1033252"/>
    <lineage>
        <taxon>Eukaryota</taxon>
        <taxon>Fungi</taxon>
        <taxon>Dikarya</taxon>
        <taxon>Basidiomycota</taxon>
        <taxon>Agaricomycotina</taxon>
        <taxon>Agaricomycetes</taxon>
        <taxon>Agaricomycetidae</taxon>
        <taxon>Agaricales</taxon>
        <taxon>Marasmiineae</taxon>
        <taxon>Mycenaceae</taxon>
        <taxon>Mycena</taxon>
    </lineage>
</organism>
<reference evidence="6" key="1">
    <citation type="submission" date="2023-03" db="EMBL/GenBank/DDBJ databases">
        <title>Massive genome expansion in bonnet fungi (Mycena s.s.) driven by repeated elements and novel gene families across ecological guilds.</title>
        <authorList>
            <consortium name="Lawrence Berkeley National Laboratory"/>
            <person name="Harder C.B."/>
            <person name="Miyauchi S."/>
            <person name="Viragh M."/>
            <person name="Kuo A."/>
            <person name="Thoen E."/>
            <person name="Andreopoulos B."/>
            <person name="Lu D."/>
            <person name="Skrede I."/>
            <person name="Drula E."/>
            <person name="Henrissat B."/>
            <person name="Morin E."/>
            <person name="Kohler A."/>
            <person name="Barry K."/>
            <person name="LaButti K."/>
            <person name="Morin E."/>
            <person name="Salamov A."/>
            <person name="Lipzen A."/>
            <person name="Mereny Z."/>
            <person name="Hegedus B."/>
            <person name="Baldrian P."/>
            <person name="Stursova M."/>
            <person name="Weitz H."/>
            <person name="Taylor A."/>
            <person name="Grigoriev I.V."/>
            <person name="Nagy L.G."/>
            <person name="Martin F."/>
            <person name="Kauserud H."/>
        </authorList>
    </citation>
    <scope>NUCLEOTIDE SEQUENCE</scope>
    <source>
        <strain evidence="6">CBHHK182m</strain>
    </source>
</reference>
<dbReference type="GO" id="GO:0052689">
    <property type="term" value="F:carboxylic ester hydrolase activity"/>
    <property type="evidence" value="ECO:0007669"/>
    <property type="project" value="UniProtKB-KW"/>
</dbReference>
<evidence type="ECO:0000256" key="2">
    <source>
        <dbReference type="ARBA" id="ARBA00022729"/>
    </source>
</evidence>
<dbReference type="Proteomes" id="UP001215598">
    <property type="component" value="Unassembled WGS sequence"/>
</dbReference>
<gene>
    <name evidence="6" type="ORF">B0H16DRAFT_1590182</name>
</gene>
<protein>
    <recommendedName>
        <fullName evidence="5">Carboxylic ester hydrolase</fullName>
        <ecNumber evidence="5">3.1.1.-</ecNumber>
    </recommendedName>
</protein>
<name>A0AAD7MRL8_9AGAR</name>
<evidence type="ECO:0000256" key="3">
    <source>
        <dbReference type="ARBA" id="ARBA00022801"/>
    </source>
</evidence>
<dbReference type="AlphaFoldDB" id="A0AAD7MRL8"/>
<evidence type="ECO:0000256" key="4">
    <source>
        <dbReference type="ARBA" id="ARBA00023157"/>
    </source>
</evidence>
<dbReference type="InterPro" id="IPR011118">
    <property type="entry name" value="Tannase/feruloyl_esterase"/>
</dbReference>
<keyword evidence="7" id="KW-1185">Reference proteome</keyword>
<evidence type="ECO:0000313" key="7">
    <source>
        <dbReference type="Proteomes" id="UP001215598"/>
    </source>
</evidence>
<keyword evidence="2" id="KW-0732">Signal</keyword>
<keyword evidence="4" id="KW-1015">Disulfide bond</keyword>
<dbReference type="EC" id="3.1.1.-" evidence="5"/>
<comment type="similarity">
    <text evidence="5">Belongs to the tannase family.</text>
</comment>
<accession>A0AAD7MRL8</accession>
<dbReference type="EMBL" id="JARKIB010000177">
    <property type="protein sequence ID" value="KAJ7727777.1"/>
    <property type="molecule type" value="Genomic_DNA"/>
</dbReference>